<evidence type="ECO:0000256" key="1">
    <source>
        <dbReference type="ARBA" id="ARBA00004651"/>
    </source>
</evidence>
<keyword evidence="4 8" id="KW-1003">Cell membrane</keyword>
<evidence type="ECO:0000313" key="10">
    <source>
        <dbReference type="Proteomes" id="UP001172083"/>
    </source>
</evidence>
<feature type="transmembrane region" description="Helical" evidence="8">
    <location>
        <begin position="140"/>
        <end position="165"/>
    </location>
</feature>
<evidence type="ECO:0000256" key="7">
    <source>
        <dbReference type="ARBA" id="ARBA00023136"/>
    </source>
</evidence>
<comment type="similarity">
    <text evidence="2 8">Belongs to the 4-toluene sulfonate uptake permease (TSUP) (TC 2.A.102) family.</text>
</comment>
<keyword evidence="3" id="KW-0813">Transport</keyword>
<comment type="subcellular location">
    <subcellularLocation>
        <location evidence="1 8">Cell membrane</location>
        <topology evidence="1 8">Multi-pass membrane protein</topology>
    </subcellularLocation>
</comment>
<evidence type="ECO:0000256" key="5">
    <source>
        <dbReference type="ARBA" id="ARBA00022692"/>
    </source>
</evidence>
<keyword evidence="7 8" id="KW-0472">Membrane</keyword>
<feature type="transmembrane region" description="Helical" evidence="8">
    <location>
        <begin position="7"/>
        <end position="39"/>
    </location>
</feature>
<evidence type="ECO:0000256" key="4">
    <source>
        <dbReference type="ARBA" id="ARBA00022475"/>
    </source>
</evidence>
<feature type="transmembrane region" description="Helical" evidence="8">
    <location>
        <begin position="103"/>
        <end position="120"/>
    </location>
</feature>
<dbReference type="PANTHER" id="PTHR30269:SF0">
    <property type="entry name" value="MEMBRANE TRANSPORTER PROTEIN YFCA-RELATED"/>
    <property type="match status" value="1"/>
</dbReference>
<evidence type="ECO:0000256" key="2">
    <source>
        <dbReference type="ARBA" id="ARBA00009142"/>
    </source>
</evidence>
<feature type="transmembrane region" description="Helical" evidence="8">
    <location>
        <begin position="73"/>
        <end position="91"/>
    </location>
</feature>
<organism evidence="9 10">
    <name type="scientific">Agaribacillus aureus</name>
    <dbReference type="NCBI Taxonomy" id="3051825"/>
    <lineage>
        <taxon>Bacteria</taxon>
        <taxon>Pseudomonadati</taxon>
        <taxon>Bacteroidota</taxon>
        <taxon>Cytophagia</taxon>
        <taxon>Cytophagales</taxon>
        <taxon>Splendidivirgaceae</taxon>
        <taxon>Agaribacillus</taxon>
    </lineage>
</organism>
<evidence type="ECO:0000256" key="6">
    <source>
        <dbReference type="ARBA" id="ARBA00022989"/>
    </source>
</evidence>
<feature type="transmembrane region" description="Helical" evidence="8">
    <location>
        <begin position="230"/>
        <end position="248"/>
    </location>
</feature>
<evidence type="ECO:0000256" key="8">
    <source>
        <dbReference type="RuleBase" id="RU363041"/>
    </source>
</evidence>
<dbReference type="InterPro" id="IPR052017">
    <property type="entry name" value="TSUP"/>
</dbReference>
<feature type="transmembrane region" description="Helical" evidence="8">
    <location>
        <begin position="177"/>
        <end position="196"/>
    </location>
</feature>
<dbReference type="InterPro" id="IPR002781">
    <property type="entry name" value="TM_pro_TauE-like"/>
</dbReference>
<keyword evidence="5 8" id="KW-0812">Transmembrane</keyword>
<dbReference type="PANTHER" id="PTHR30269">
    <property type="entry name" value="TRANSMEMBRANE PROTEIN YFCA"/>
    <property type="match status" value="1"/>
</dbReference>
<sequence>MGLQDSLIIGVAGLLAGFINTLAGGGSLITLPLLIFLGLPPNVANGTNRLSILLGTFSAASGFKSKGVFVFPYGLWLGISATLGAVIGAKISIDIKGETFNRILAIIMILVVLMIVFNPLKRIATKTENLSAGKQWVGIVSFFFVGIYGGFIQAGVGFIIIATLTTINGFDLVKTNSLKAMVIFIYTIAAFSVFALDQKVDWWIGLTLAAGNVTGAWIASRWSVGKGQNLIKPILLVMVIFMAIKLWFF</sequence>
<dbReference type="EMBL" id="JAUJEB010000006">
    <property type="protein sequence ID" value="MDN5215333.1"/>
    <property type="molecule type" value="Genomic_DNA"/>
</dbReference>
<reference evidence="9" key="1">
    <citation type="submission" date="2023-06" db="EMBL/GenBank/DDBJ databases">
        <title>Genomic of Agaribacillus aureum.</title>
        <authorList>
            <person name="Wang G."/>
        </authorList>
    </citation>
    <scope>NUCLEOTIDE SEQUENCE</scope>
    <source>
        <strain evidence="9">BMA12</strain>
    </source>
</reference>
<gene>
    <name evidence="9" type="ORF">QQ020_24855</name>
</gene>
<name>A0ABT8LCG8_9BACT</name>
<dbReference type="RefSeq" id="WP_346760668.1">
    <property type="nucleotide sequence ID" value="NZ_JAUJEB010000006.1"/>
</dbReference>
<accession>A0ABT8LCG8</accession>
<keyword evidence="6 8" id="KW-1133">Transmembrane helix</keyword>
<comment type="caution">
    <text evidence="9">The sequence shown here is derived from an EMBL/GenBank/DDBJ whole genome shotgun (WGS) entry which is preliminary data.</text>
</comment>
<dbReference type="Pfam" id="PF01925">
    <property type="entry name" value="TauE"/>
    <property type="match status" value="1"/>
</dbReference>
<dbReference type="Proteomes" id="UP001172083">
    <property type="component" value="Unassembled WGS sequence"/>
</dbReference>
<protein>
    <recommendedName>
        <fullName evidence="8">Probable membrane transporter protein</fullName>
    </recommendedName>
</protein>
<keyword evidence="10" id="KW-1185">Reference proteome</keyword>
<feature type="transmembrane region" description="Helical" evidence="8">
    <location>
        <begin position="202"/>
        <end position="218"/>
    </location>
</feature>
<evidence type="ECO:0000256" key="3">
    <source>
        <dbReference type="ARBA" id="ARBA00022448"/>
    </source>
</evidence>
<proteinExistence type="inferred from homology"/>
<evidence type="ECO:0000313" key="9">
    <source>
        <dbReference type="EMBL" id="MDN5215333.1"/>
    </source>
</evidence>